<dbReference type="InterPro" id="IPR014710">
    <property type="entry name" value="RmlC-like_jellyroll"/>
</dbReference>
<reference evidence="6 7" key="1">
    <citation type="journal article" date="2016" name="Nat. Biotechnol.">
        <title>Measurement of bacterial replication rates in microbial communities.</title>
        <authorList>
            <person name="Brown C.T."/>
            <person name="Olm M.R."/>
            <person name="Thomas B.C."/>
            <person name="Banfield J.F."/>
        </authorList>
    </citation>
    <scope>NUCLEOTIDE SEQUENCE [LARGE SCALE GENOMIC DNA]</scope>
    <source>
        <strain evidence="6">CAG:67_53_122</strain>
    </source>
</reference>
<evidence type="ECO:0000259" key="5">
    <source>
        <dbReference type="Pfam" id="PF20511"/>
    </source>
</evidence>
<dbReference type="Pfam" id="PF20511">
    <property type="entry name" value="PMI_typeI_cat"/>
    <property type="match status" value="1"/>
</dbReference>
<dbReference type="Proteomes" id="UP000187417">
    <property type="component" value="Unassembled WGS sequence"/>
</dbReference>
<feature type="domain" description="Phosphomannose isomerase type I catalytic" evidence="5">
    <location>
        <begin position="32"/>
        <end position="114"/>
    </location>
</feature>
<dbReference type="CDD" id="cd07010">
    <property type="entry name" value="cupin_PMI_type_I_N_bac"/>
    <property type="match status" value="1"/>
</dbReference>
<protein>
    <submittedName>
        <fullName evidence="6">Mannose-6-phosphate isomerase</fullName>
    </submittedName>
</protein>
<dbReference type="GO" id="GO:0005975">
    <property type="term" value="P:carbohydrate metabolic process"/>
    <property type="evidence" value="ECO:0007669"/>
    <property type="project" value="InterPro"/>
</dbReference>
<feature type="binding site" evidence="3">
    <location>
        <position position="118"/>
    </location>
    <ligand>
        <name>Zn(2+)</name>
        <dbReference type="ChEBI" id="CHEBI:29105"/>
    </ligand>
</feature>
<dbReference type="InterPro" id="IPR014628">
    <property type="entry name" value="Man6P_isomerase_Firm_short"/>
</dbReference>
<dbReference type="EMBL" id="MNQH01000042">
    <property type="protein sequence ID" value="OKY93209.1"/>
    <property type="molecule type" value="Genomic_DNA"/>
</dbReference>
<feature type="active site" evidence="4">
    <location>
        <position position="196"/>
    </location>
</feature>
<dbReference type="InterPro" id="IPR046457">
    <property type="entry name" value="PMI_typeI_cat"/>
</dbReference>
<evidence type="ECO:0000313" key="6">
    <source>
        <dbReference type="EMBL" id="OKY93209.1"/>
    </source>
</evidence>
<dbReference type="RefSeq" id="WP_022459597.1">
    <property type="nucleotide sequence ID" value="NZ_CAKVYA010000006.1"/>
</dbReference>
<dbReference type="GO" id="GO:0008270">
    <property type="term" value="F:zinc ion binding"/>
    <property type="evidence" value="ECO:0007669"/>
    <property type="project" value="InterPro"/>
</dbReference>
<dbReference type="Gene3D" id="2.60.120.10">
    <property type="entry name" value="Jelly Rolls"/>
    <property type="match status" value="2"/>
</dbReference>
<keyword evidence="2 3" id="KW-0862">Zinc</keyword>
<evidence type="ECO:0000313" key="7">
    <source>
        <dbReference type="Proteomes" id="UP000187417"/>
    </source>
</evidence>
<name>A0A1Q6F2S9_9BACT</name>
<accession>A0A1Q6F2S9</accession>
<dbReference type="STRING" id="28117.BHV66_09855"/>
<evidence type="ECO:0000256" key="4">
    <source>
        <dbReference type="PIRSR" id="PIRSR036894-2"/>
    </source>
</evidence>
<comment type="caution">
    <text evidence="6">The sequence shown here is derived from an EMBL/GenBank/DDBJ whole genome shotgun (WGS) entry which is preliminary data.</text>
</comment>
<dbReference type="AlphaFoldDB" id="A0A1Q6F2S9"/>
<dbReference type="GO" id="GO:0004476">
    <property type="term" value="F:mannose-6-phosphate isomerase activity"/>
    <property type="evidence" value="ECO:0007669"/>
    <property type="project" value="InterPro"/>
</dbReference>
<organism evidence="6 7">
    <name type="scientific">Alistipes putredinis</name>
    <dbReference type="NCBI Taxonomy" id="28117"/>
    <lineage>
        <taxon>Bacteria</taxon>
        <taxon>Pseudomonadati</taxon>
        <taxon>Bacteroidota</taxon>
        <taxon>Bacteroidia</taxon>
        <taxon>Bacteroidales</taxon>
        <taxon>Rikenellaceae</taxon>
        <taxon>Alistipes</taxon>
    </lineage>
</organism>
<dbReference type="PANTHER" id="PTHR42742">
    <property type="entry name" value="TRANSCRIPTIONAL REPRESSOR MPRA"/>
    <property type="match status" value="1"/>
</dbReference>
<feature type="binding site" evidence="3">
    <location>
        <position position="176"/>
    </location>
    <ligand>
        <name>Zn(2+)</name>
        <dbReference type="ChEBI" id="CHEBI:29105"/>
    </ligand>
</feature>
<feature type="binding site" evidence="3">
    <location>
        <position position="101"/>
    </location>
    <ligand>
        <name>Zn(2+)</name>
        <dbReference type="ChEBI" id="CHEBI:29105"/>
    </ligand>
</feature>
<dbReference type="SUPFAM" id="SSF51182">
    <property type="entry name" value="RmlC-like cupins"/>
    <property type="match status" value="1"/>
</dbReference>
<evidence type="ECO:0000256" key="2">
    <source>
        <dbReference type="ARBA" id="ARBA00022833"/>
    </source>
</evidence>
<gene>
    <name evidence="6" type="ORF">BHV66_09855</name>
</gene>
<proteinExistence type="predicted"/>
<evidence type="ECO:0000256" key="3">
    <source>
        <dbReference type="PIRSR" id="PIRSR036894-1"/>
    </source>
</evidence>
<dbReference type="PIRSF" id="PIRSF036894">
    <property type="entry name" value="PMI_Firm_short"/>
    <property type="match status" value="1"/>
</dbReference>
<keyword evidence="1 3" id="KW-0479">Metal-binding</keyword>
<dbReference type="PANTHER" id="PTHR42742:SF3">
    <property type="entry name" value="FRUCTOKINASE"/>
    <property type="match status" value="1"/>
</dbReference>
<keyword evidence="6" id="KW-0413">Isomerase</keyword>
<dbReference type="InterPro" id="IPR051804">
    <property type="entry name" value="Carb_Metab_Reg_Kinase/Isom"/>
</dbReference>
<dbReference type="InterPro" id="IPR011051">
    <property type="entry name" value="RmlC_Cupin_sf"/>
</dbReference>
<evidence type="ECO:0000256" key="1">
    <source>
        <dbReference type="ARBA" id="ARBA00022723"/>
    </source>
</evidence>
<sequence>MRPLKFHPILKQTLWGGERIIPYKELASGLSRVGESWELSGMPGSESVVAEGPWAGSTLSELIGRFGAELLGKANYARFGQEFPLLVKFIDAREDLSIQVHPDDELARKRHGKSGKCEMWYVLEAEPGASLLTGFSRPIAPAEYERRVADNTLTDVLNRQAIASGDVFYLPAGRVHSIGKGSFIVEIQQSSDITYRIYDFDRRDAAGNSRELHTELAREAIDFESSENSRITYAPENNQEVRLVTTPYFTTSLYTLTARTRCDWSATDSFVAIVLLQGSGSLTDNEGNRIDVRQGETWLLPASTQWTEITPHTAPLRLLTSRI</sequence>
<comment type="cofactor">
    <cofactor evidence="3">
        <name>Zn(2+)</name>
        <dbReference type="ChEBI" id="CHEBI:29105"/>
    </cofactor>
    <text evidence="3">Binds 1 zinc ion per subunit.</text>
</comment>